<sequence>MSDVGPRETIRLSLEGMWIEDGSIPRPFDYDVYPPEPYIPGSDVIRHGSVQSRGSFEEENIGSEDSLENSAEEDEIALLQGATDEALTKRPHTAHPVWNTVADKMAKGTRVSMNKDKLEAMLEEAGRVKKADLKTFVPSCTARWPRDRDSWQTRIFGKPCDC</sequence>
<evidence type="ECO:0000313" key="2">
    <source>
        <dbReference type="EMBL" id="PNP39779.1"/>
    </source>
</evidence>
<dbReference type="Proteomes" id="UP000236546">
    <property type="component" value="Unassembled WGS sequence"/>
</dbReference>
<evidence type="ECO:0000313" key="3">
    <source>
        <dbReference type="Proteomes" id="UP000236546"/>
    </source>
</evidence>
<feature type="compositionally biased region" description="Acidic residues" evidence="1">
    <location>
        <begin position="57"/>
        <end position="72"/>
    </location>
</feature>
<feature type="region of interest" description="Disordered" evidence="1">
    <location>
        <begin position="52"/>
        <end position="72"/>
    </location>
</feature>
<name>A0A2K0T2M3_9HYPO</name>
<accession>A0A2K0T2M3</accession>
<gene>
    <name evidence="2" type="ORF">TGAMA5MH_08298</name>
</gene>
<evidence type="ECO:0000256" key="1">
    <source>
        <dbReference type="SAM" id="MobiDB-lite"/>
    </source>
</evidence>
<dbReference type="AlphaFoldDB" id="A0A2K0T2M3"/>
<reference evidence="2 3" key="1">
    <citation type="submission" date="2017-02" db="EMBL/GenBank/DDBJ databases">
        <title>Genomes of Trichoderma spp. with biocontrol activity.</title>
        <authorList>
            <person name="Gardiner D."/>
            <person name="Kazan K."/>
            <person name="Vos C."/>
            <person name="Harvey P."/>
        </authorList>
    </citation>
    <scope>NUCLEOTIDE SEQUENCE [LARGE SCALE GENOMIC DNA]</scope>
    <source>
        <strain evidence="2 3">A5MH</strain>
    </source>
</reference>
<organism evidence="2 3">
    <name type="scientific">Trichoderma gamsii</name>
    <dbReference type="NCBI Taxonomy" id="398673"/>
    <lineage>
        <taxon>Eukaryota</taxon>
        <taxon>Fungi</taxon>
        <taxon>Dikarya</taxon>
        <taxon>Ascomycota</taxon>
        <taxon>Pezizomycotina</taxon>
        <taxon>Sordariomycetes</taxon>
        <taxon>Hypocreomycetidae</taxon>
        <taxon>Hypocreales</taxon>
        <taxon>Hypocreaceae</taxon>
        <taxon>Trichoderma</taxon>
    </lineage>
</organism>
<proteinExistence type="predicted"/>
<protein>
    <submittedName>
        <fullName evidence="2">Uncharacterized protein</fullName>
    </submittedName>
</protein>
<dbReference type="EMBL" id="MTYH01000075">
    <property type="protein sequence ID" value="PNP39779.1"/>
    <property type="molecule type" value="Genomic_DNA"/>
</dbReference>
<comment type="caution">
    <text evidence="2">The sequence shown here is derived from an EMBL/GenBank/DDBJ whole genome shotgun (WGS) entry which is preliminary data.</text>
</comment>